<dbReference type="InterPro" id="IPR036890">
    <property type="entry name" value="HATPase_C_sf"/>
</dbReference>
<dbReference type="CDD" id="cd00082">
    <property type="entry name" value="HisKA"/>
    <property type="match status" value="1"/>
</dbReference>
<evidence type="ECO:0000256" key="6">
    <source>
        <dbReference type="SAM" id="Coils"/>
    </source>
</evidence>
<dbReference type="InterPro" id="IPR004358">
    <property type="entry name" value="Sig_transdc_His_kin-like_C"/>
</dbReference>
<evidence type="ECO:0000256" key="5">
    <source>
        <dbReference type="ARBA" id="ARBA00022777"/>
    </source>
</evidence>
<dbReference type="InterPro" id="IPR003594">
    <property type="entry name" value="HATPase_dom"/>
</dbReference>
<dbReference type="SUPFAM" id="SSF47384">
    <property type="entry name" value="Homodimeric domain of signal transducing histidine kinase"/>
    <property type="match status" value="1"/>
</dbReference>
<dbReference type="GO" id="GO:0030295">
    <property type="term" value="F:protein kinase activator activity"/>
    <property type="evidence" value="ECO:0007669"/>
    <property type="project" value="TreeGrafter"/>
</dbReference>
<dbReference type="GO" id="GO:0007234">
    <property type="term" value="P:osmosensory signaling via phosphorelay pathway"/>
    <property type="evidence" value="ECO:0007669"/>
    <property type="project" value="TreeGrafter"/>
</dbReference>
<dbReference type="SUPFAM" id="SSF55781">
    <property type="entry name" value="GAF domain-like"/>
    <property type="match status" value="1"/>
</dbReference>
<keyword evidence="5 8" id="KW-0418">Kinase</keyword>
<dbReference type="Gene3D" id="1.10.287.130">
    <property type="match status" value="1"/>
</dbReference>
<reference evidence="8 9" key="1">
    <citation type="journal article" date="2012" name="Stand. Genomic Sci.">
        <title>Genome sequence of the orange-pigmented seawater bacterium Owenweeksia hongkongensis type strain (UST20020801(T)).</title>
        <authorList>
            <person name="Riedel T."/>
            <person name="Held B."/>
            <person name="Nolan M."/>
            <person name="Lucas S."/>
            <person name="Lapidus A."/>
            <person name="Tice H."/>
            <person name="Del Rio T.G."/>
            <person name="Cheng J.F."/>
            <person name="Han C."/>
            <person name="Tapia R."/>
            <person name="Goodwin L.A."/>
            <person name="Pitluck S."/>
            <person name="Liolios K."/>
            <person name="Mavromatis K."/>
            <person name="Pagani I."/>
            <person name="Ivanova N."/>
            <person name="Mikhailova N."/>
            <person name="Pati A."/>
            <person name="Chen A."/>
            <person name="Palaniappan K."/>
            <person name="Rohde M."/>
            <person name="Tindall B.J."/>
            <person name="Detter J.C."/>
            <person name="Goker M."/>
            <person name="Woyke T."/>
            <person name="Bristow J."/>
            <person name="Eisen J.A."/>
            <person name="Markowitz V."/>
            <person name="Hugenholtz P."/>
            <person name="Klenk H.P."/>
            <person name="Kyrpides N.C."/>
        </authorList>
    </citation>
    <scope>NUCLEOTIDE SEQUENCE</scope>
    <source>
        <strain evidence="9">DSM 17368 / JCM 12287 / NRRL B-23963</strain>
    </source>
</reference>
<dbReference type="PANTHER" id="PTHR42878:SF15">
    <property type="entry name" value="BACTERIOPHYTOCHROME"/>
    <property type="match status" value="1"/>
</dbReference>
<organism evidence="8 9">
    <name type="scientific">Owenweeksia hongkongensis (strain DSM 17368 / CIP 108786 / JCM 12287 / NRRL B-23963 / UST20020801)</name>
    <dbReference type="NCBI Taxonomy" id="926562"/>
    <lineage>
        <taxon>Bacteria</taxon>
        <taxon>Pseudomonadati</taxon>
        <taxon>Bacteroidota</taxon>
        <taxon>Flavobacteriia</taxon>
        <taxon>Flavobacteriales</taxon>
        <taxon>Owenweeksiaceae</taxon>
        <taxon>Owenweeksia</taxon>
    </lineage>
</organism>
<evidence type="ECO:0000256" key="2">
    <source>
        <dbReference type="ARBA" id="ARBA00012438"/>
    </source>
</evidence>
<keyword evidence="3" id="KW-0597">Phosphoprotein</keyword>
<dbReference type="EMBL" id="CP003156">
    <property type="protein sequence ID" value="AEV31371.1"/>
    <property type="molecule type" value="Genomic_DNA"/>
</dbReference>
<evidence type="ECO:0000259" key="7">
    <source>
        <dbReference type="PROSITE" id="PS50109"/>
    </source>
</evidence>
<dbReference type="InterPro" id="IPR050351">
    <property type="entry name" value="BphY/WalK/GraS-like"/>
</dbReference>
<feature type="coiled-coil region" evidence="6">
    <location>
        <begin position="151"/>
        <end position="188"/>
    </location>
</feature>
<evidence type="ECO:0000256" key="1">
    <source>
        <dbReference type="ARBA" id="ARBA00000085"/>
    </source>
</evidence>
<dbReference type="PANTHER" id="PTHR42878">
    <property type="entry name" value="TWO-COMPONENT HISTIDINE KINASE"/>
    <property type="match status" value="1"/>
</dbReference>
<dbReference type="STRING" id="926562.Oweho_0350"/>
<keyword evidence="6" id="KW-0175">Coiled coil</keyword>
<dbReference type="PROSITE" id="PS50109">
    <property type="entry name" value="HIS_KIN"/>
    <property type="match status" value="1"/>
</dbReference>
<dbReference type="Pfam" id="PF02518">
    <property type="entry name" value="HATPase_c"/>
    <property type="match status" value="1"/>
</dbReference>
<dbReference type="SUPFAM" id="SSF55874">
    <property type="entry name" value="ATPase domain of HSP90 chaperone/DNA topoisomerase II/histidine kinase"/>
    <property type="match status" value="1"/>
</dbReference>
<keyword evidence="4" id="KW-0808">Transferase</keyword>
<dbReference type="PRINTS" id="PR00344">
    <property type="entry name" value="BCTRLSENSOR"/>
</dbReference>
<dbReference type="EC" id="2.7.13.3" evidence="2"/>
<dbReference type="Pfam" id="PF00512">
    <property type="entry name" value="HisKA"/>
    <property type="match status" value="1"/>
</dbReference>
<sequence>MTKPEMHPRERERLAELYSYSILDTAPEKEYDNLTALASQICNAPVSMIALIDKDRQWYKSNNNDDSTGSPREIAFCAHTINAVDDVLIVEDMRLDSRFAQNPFVANNPHAVFYAGAKLIGRNGLPVGSICVIDLEPRKLTIAQIDALKVLANQTMQLLELKRRNQELEELQQELRNKNEEIQSFASLAAHDLKTPLSQISGVADLFSDLYSAKLDDEGLSLLKIMQDSASSLNNLVDGLLEYSLSDKLAQEEKEIFDLPSFIETIRKPFCYNKKCEISINTSLQDVSINKSALQRIFVNLISNAHKYNDKAVAKIDITASENETHYLFSVSDNGPGIGKEDHKRLFKMFEVLNQEDANSQKGHGIGLSVIKRLIEKMEGTIEVESEINQGATFKFSIMKQHIYAEC</sequence>
<dbReference type="SMART" id="SM00387">
    <property type="entry name" value="HATPase_c"/>
    <property type="match status" value="1"/>
</dbReference>
<evidence type="ECO:0000256" key="4">
    <source>
        <dbReference type="ARBA" id="ARBA00022679"/>
    </source>
</evidence>
<dbReference type="HOGENOM" id="CLU_000445_114_44_10"/>
<accession>G8R8I9</accession>
<name>G8R8I9_OWEHD</name>
<comment type="catalytic activity">
    <reaction evidence="1">
        <text>ATP + protein L-histidine = ADP + protein N-phospho-L-histidine.</text>
        <dbReference type="EC" id="2.7.13.3"/>
    </reaction>
</comment>
<gene>
    <name evidence="8" type="ordered locus">Oweho_0350</name>
</gene>
<dbReference type="Gene3D" id="3.30.565.10">
    <property type="entry name" value="Histidine kinase-like ATPase, C-terminal domain"/>
    <property type="match status" value="1"/>
</dbReference>
<dbReference type="AlphaFoldDB" id="G8R8I9"/>
<dbReference type="RefSeq" id="WP_014200732.1">
    <property type="nucleotide sequence ID" value="NC_016599.1"/>
</dbReference>
<dbReference type="Proteomes" id="UP000005631">
    <property type="component" value="Chromosome"/>
</dbReference>
<proteinExistence type="predicted"/>
<dbReference type="InterPro" id="IPR005467">
    <property type="entry name" value="His_kinase_dom"/>
</dbReference>
<dbReference type="GO" id="GO:0000156">
    <property type="term" value="F:phosphorelay response regulator activity"/>
    <property type="evidence" value="ECO:0007669"/>
    <property type="project" value="TreeGrafter"/>
</dbReference>
<dbReference type="GO" id="GO:0000155">
    <property type="term" value="F:phosphorelay sensor kinase activity"/>
    <property type="evidence" value="ECO:0007669"/>
    <property type="project" value="InterPro"/>
</dbReference>
<dbReference type="KEGG" id="oho:Oweho_0350"/>
<dbReference type="InterPro" id="IPR036097">
    <property type="entry name" value="HisK_dim/P_sf"/>
</dbReference>
<dbReference type="OrthoDB" id="9811889at2"/>
<dbReference type="eggNOG" id="COG2205">
    <property type="taxonomic scope" value="Bacteria"/>
</dbReference>
<evidence type="ECO:0000313" key="8">
    <source>
        <dbReference type="EMBL" id="AEV31371.1"/>
    </source>
</evidence>
<evidence type="ECO:0000313" key="9">
    <source>
        <dbReference type="Proteomes" id="UP000005631"/>
    </source>
</evidence>
<evidence type="ECO:0000256" key="3">
    <source>
        <dbReference type="ARBA" id="ARBA00022553"/>
    </source>
</evidence>
<dbReference type="SMART" id="SM00388">
    <property type="entry name" value="HisKA"/>
    <property type="match status" value="1"/>
</dbReference>
<protein>
    <recommendedName>
        <fullName evidence="2">histidine kinase</fullName>
        <ecNumber evidence="2">2.7.13.3</ecNumber>
    </recommendedName>
</protein>
<feature type="domain" description="Histidine kinase" evidence="7">
    <location>
        <begin position="188"/>
        <end position="402"/>
    </location>
</feature>
<dbReference type="Gene3D" id="3.30.450.40">
    <property type="match status" value="1"/>
</dbReference>
<dbReference type="InterPro" id="IPR003661">
    <property type="entry name" value="HisK_dim/P_dom"/>
</dbReference>
<dbReference type="InterPro" id="IPR029016">
    <property type="entry name" value="GAF-like_dom_sf"/>
</dbReference>
<keyword evidence="9" id="KW-1185">Reference proteome</keyword>